<evidence type="ECO:0000256" key="1">
    <source>
        <dbReference type="ARBA" id="ARBA00004123"/>
    </source>
</evidence>
<dbReference type="SMART" id="SM00380">
    <property type="entry name" value="AP2"/>
    <property type="match status" value="1"/>
</dbReference>
<feature type="domain" description="AP2/ERF" evidence="7">
    <location>
        <begin position="61"/>
        <end position="117"/>
    </location>
</feature>
<evidence type="ECO:0000256" key="6">
    <source>
        <dbReference type="SAM" id="MobiDB-lite"/>
    </source>
</evidence>
<organism evidence="8 9">
    <name type="scientific">Tetradesmus obliquus</name>
    <name type="common">Green alga</name>
    <name type="synonym">Acutodesmus obliquus</name>
    <dbReference type="NCBI Taxonomy" id="3088"/>
    <lineage>
        <taxon>Eukaryota</taxon>
        <taxon>Viridiplantae</taxon>
        <taxon>Chlorophyta</taxon>
        <taxon>core chlorophytes</taxon>
        <taxon>Chlorophyceae</taxon>
        <taxon>CS clade</taxon>
        <taxon>Sphaeropleales</taxon>
        <taxon>Scenedesmaceae</taxon>
        <taxon>Tetradesmus</taxon>
    </lineage>
</organism>
<dbReference type="PANTHER" id="PTHR32467">
    <property type="entry name" value="AP2-LIKE ETHYLENE-RESPONSIVE TRANSCRIPTION FACTOR"/>
    <property type="match status" value="1"/>
</dbReference>
<keyword evidence="9" id="KW-1185">Reference proteome</keyword>
<evidence type="ECO:0000256" key="5">
    <source>
        <dbReference type="ARBA" id="ARBA00023242"/>
    </source>
</evidence>
<evidence type="ECO:0000256" key="3">
    <source>
        <dbReference type="ARBA" id="ARBA00023125"/>
    </source>
</evidence>
<feature type="region of interest" description="Disordered" evidence="6">
    <location>
        <begin position="17"/>
        <end position="53"/>
    </location>
</feature>
<dbReference type="InterPro" id="IPR036955">
    <property type="entry name" value="AP2/ERF_dom_sf"/>
</dbReference>
<evidence type="ECO:0000313" key="9">
    <source>
        <dbReference type="Proteomes" id="UP001244341"/>
    </source>
</evidence>
<dbReference type="InterPro" id="IPR016177">
    <property type="entry name" value="DNA-bd_dom_sf"/>
</dbReference>
<accession>A0ABY8TTI5</accession>
<keyword evidence="2" id="KW-0805">Transcription regulation</keyword>
<proteinExistence type="predicted"/>
<feature type="region of interest" description="Disordered" evidence="6">
    <location>
        <begin position="131"/>
        <end position="194"/>
    </location>
</feature>
<dbReference type="CDD" id="cd00018">
    <property type="entry name" value="AP2"/>
    <property type="match status" value="1"/>
</dbReference>
<comment type="subcellular location">
    <subcellularLocation>
        <location evidence="1">Nucleus</location>
    </subcellularLocation>
</comment>
<dbReference type="EMBL" id="CP126210">
    <property type="protein sequence ID" value="WIA12305.1"/>
    <property type="molecule type" value="Genomic_DNA"/>
</dbReference>
<feature type="compositionally biased region" description="Polar residues" evidence="6">
    <location>
        <begin position="151"/>
        <end position="166"/>
    </location>
</feature>
<dbReference type="PROSITE" id="PS51032">
    <property type="entry name" value="AP2_ERF"/>
    <property type="match status" value="1"/>
</dbReference>
<sequence>MYGLTAAAAAAAAAPCGSAPGVAEGAAGAGEVQQQEGAEGEPEPVATKQFTASSRKQLTSKFRGVCWNKKNKRWQAAINSGGKYIYLGSFTSEGDAARQFDRAAIKIRGKKAKLNFPAKDYVDENGNLLEDFELPAPAGSGRPVTAGGGSSSKTAAQQPPGSSMLGQQQQQQQQEMRPLAVDGSLMEPVRVRQS</sequence>
<dbReference type="Gene3D" id="3.30.730.10">
    <property type="entry name" value="AP2/ERF domain"/>
    <property type="match status" value="1"/>
</dbReference>
<feature type="compositionally biased region" description="Low complexity" evidence="6">
    <location>
        <begin position="17"/>
        <end position="37"/>
    </location>
</feature>
<dbReference type="SUPFAM" id="SSF54171">
    <property type="entry name" value="DNA-binding domain"/>
    <property type="match status" value="1"/>
</dbReference>
<name>A0ABY8TTI5_TETOB</name>
<evidence type="ECO:0000259" key="7">
    <source>
        <dbReference type="PROSITE" id="PS51032"/>
    </source>
</evidence>
<evidence type="ECO:0000256" key="4">
    <source>
        <dbReference type="ARBA" id="ARBA00023163"/>
    </source>
</evidence>
<gene>
    <name evidence="8" type="ORF">OEZ85_012361</name>
</gene>
<evidence type="ECO:0000313" key="8">
    <source>
        <dbReference type="EMBL" id="WIA12305.1"/>
    </source>
</evidence>
<keyword evidence="4" id="KW-0804">Transcription</keyword>
<keyword evidence="3" id="KW-0238">DNA-binding</keyword>
<dbReference type="PANTHER" id="PTHR32467:SF90">
    <property type="entry name" value="AP2-LIKE ETHYLENE-RESPONSIVE TRANSCRIPTION FACTOR AIL1"/>
    <property type="match status" value="1"/>
</dbReference>
<evidence type="ECO:0000256" key="2">
    <source>
        <dbReference type="ARBA" id="ARBA00023015"/>
    </source>
</evidence>
<dbReference type="InterPro" id="IPR001471">
    <property type="entry name" value="AP2/ERF_dom"/>
</dbReference>
<dbReference type="Proteomes" id="UP001244341">
    <property type="component" value="Chromosome 3b"/>
</dbReference>
<keyword evidence="5" id="KW-0539">Nucleus</keyword>
<protein>
    <recommendedName>
        <fullName evidence="7">AP2/ERF domain-containing protein</fullName>
    </recommendedName>
</protein>
<reference evidence="8 9" key="1">
    <citation type="submission" date="2023-05" db="EMBL/GenBank/DDBJ databases">
        <title>A 100% complete, gapless, phased diploid assembly of the Scenedesmus obliquus UTEX 3031 genome.</title>
        <authorList>
            <person name="Biondi T.C."/>
            <person name="Hanschen E.R."/>
            <person name="Kwon T."/>
            <person name="Eng W."/>
            <person name="Kruse C.P.S."/>
            <person name="Koehler S.I."/>
            <person name="Kunde Y."/>
            <person name="Gleasner C.D."/>
            <person name="You Mak K.T."/>
            <person name="Polle J."/>
            <person name="Hovde B.T."/>
            <person name="Starkenburg S.R."/>
        </authorList>
    </citation>
    <scope>NUCLEOTIDE SEQUENCE [LARGE SCALE GENOMIC DNA]</scope>
    <source>
        <strain evidence="8 9">DOE0152z</strain>
    </source>
</reference>